<reference evidence="2" key="1">
    <citation type="submission" date="2016-08" db="EMBL/GenBank/DDBJ databases">
        <authorList>
            <person name="Seilhamer J.J."/>
        </authorList>
    </citation>
    <scope>NUCLEOTIDE SEQUENCE [LARGE SCALE GENOMIC DNA]</scope>
</reference>
<evidence type="ECO:0000313" key="1">
    <source>
        <dbReference type="EMBL" id="AOZ63645.1"/>
    </source>
</evidence>
<evidence type="ECO:0000313" key="2">
    <source>
        <dbReference type="Proteomes" id="UP000224902"/>
    </source>
</evidence>
<dbReference type="OrthoDB" id="13008at10239"/>
<proteinExistence type="predicted"/>
<dbReference type="Proteomes" id="UP000224902">
    <property type="component" value="Segment"/>
</dbReference>
<dbReference type="Gene3D" id="3.40.50.450">
    <property type="match status" value="1"/>
</dbReference>
<keyword evidence="2" id="KW-1185">Reference proteome</keyword>
<sequence>MIRILFTGHGDHSRQDLVWSTIHYFMSSITDKNYSKYVFIHGDCPSRYLDGISVDQIANTYASQYGIAVEKYPPNFDLYGDDAYKVRNQQMVDSGAHFCLAFPDGESPGTWQTVEMARKAKIHTRVFEL</sequence>
<name>A0A1I9SA39_9CAUD</name>
<accession>A0A1I9SA39</accession>
<dbReference type="EMBL" id="KX774321">
    <property type="protein sequence ID" value="AOZ63645.1"/>
    <property type="molecule type" value="Genomic_DNA"/>
</dbReference>
<organism evidence="1 2">
    <name type="scientific">Rhodococcus phage Weasels2</name>
    <dbReference type="NCBI Taxonomy" id="1897437"/>
    <lineage>
        <taxon>Viruses</taxon>
        <taxon>Duplodnaviria</taxon>
        <taxon>Heunggongvirae</taxon>
        <taxon>Uroviricota</taxon>
        <taxon>Caudoviricetes</taxon>
        <taxon>Weaselvirus</taxon>
        <taxon>Weaselvirus weasel</taxon>
    </lineage>
</organism>
<gene>
    <name evidence="1" type="ORF">SEA_WEASELS2_55</name>
</gene>
<protein>
    <submittedName>
        <fullName evidence="1">Uncharacterized protein</fullName>
    </submittedName>
</protein>